<accession>A0ABX2CVG4</accession>
<organism evidence="4 5">
    <name type="scientific">Microcoleus asticus IPMA8</name>
    <dbReference type="NCBI Taxonomy" id="2563858"/>
    <lineage>
        <taxon>Bacteria</taxon>
        <taxon>Bacillati</taxon>
        <taxon>Cyanobacteriota</taxon>
        <taxon>Cyanophyceae</taxon>
        <taxon>Oscillatoriophycideae</taxon>
        <taxon>Oscillatoriales</taxon>
        <taxon>Microcoleaceae</taxon>
        <taxon>Microcoleus</taxon>
        <taxon>Microcoleus asticus</taxon>
    </lineage>
</organism>
<feature type="chain" id="PRO_5047386770" evidence="3">
    <location>
        <begin position="30"/>
        <end position="370"/>
    </location>
</feature>
<feature type="region of interest" description="Disordered" evidence="2">
    <location>
        <begin position="51"/>
        <end position="71"/>
    </location>
</feature>
<proteinExistence type="predicted"/>
<keyword evidence="1" id="KW-0175">Coiled coil</keyword>
<reference evidence="4 5" key="1">
    <citation type="journal article" date="2020" name="Sci. Rep.">
        <title>A novel cyanobacterial geosmin producer, revising GeoA distribution and dispersion patterns in Bacteria.</title>
        <authorList>
            <person name="Churro C."/>
            <person name="Semedo-Aguiar A.P."/>
            <person name="Silva A.D."/>
            <person name="Pereira-Leal J.B."/>
            <person name="Leite R.B."/>
        </authorList>
    </citation>
    <scope>NUCLEOTIDE SEQUENCE [LARGE SCALE GENOMIC DNA]</scope>
    <source>
        <strain evidence="4 5">IPMA8</strain>
    </source>
</reference>
<feature type="region of interest" description="Disordered" evidence="2">
    <location>
        <begin position="190"/>
        <end position="232"/>
    </location>
</feature>
<gene>
    <name evidence="4" type="ORF">E5S67_01274</name>
</gene>
<comment type="caution">
    <text evidence="4">The sequence shown here is derived from an EMBL/GenBank/DDBJ whole genome shotgun (WGS) entry which is preliminary data.</text>
</comment>
<feature type="coiled-coil region" evidence="1">
    <location>
        <begin position="135"/>
        <end position="185"/>
    </location>
</feature>
<protein>
    <submittedName>
        <fullName evidence="4">Uncharacterized protein</fullName>
    </submittedName>
</protein>
<dbReference type="RefSeq" id="WP_172186229.1">
    <property type="nucleotide sequence ID" value="NZ_CAWPPK010000068.1"/>
</dbReference>
<feature type="compositionally biased region" description="Polar residues" evidence="2">
    <location>
        <begin position="190"/>
        <end position="201"/>
    </location>
</feature>
<evidence type="ECO:0000256" key="1">
    <source>
        <dbReference type="SAM" id="Coils"/>
    </source>
</evidence>
<evidence type="ECO:0000313" key="4">
    <source>
        <dbReference type="EMBL" id="NQE33555.1"/>
    </source>
</evidence>
<name>A0ABX2CVG4_9CYAN</name>
<evidence type="ECO:0000313" key="5">
    <source>
        <dbReference type="Proteomes" id="UP000702425"/>
    </source>
</evidence>
<feature type="signal peptide" evidence="3">
    <location>
        <begin position="1"/>
        <end position="29"/>
    </location>
</feature>
<keyword evidence="5" id="KW-1185">Reference proteome</keyword>
<evidence type="ECO:0000256" key="2">
    <source>
        <dbReference type="SAM" id="MobiDB-lite"/>
    </source>
</evidence>
<keyword evidence="3" id="KW-0732">Signal</keyword>
<dbReference type="Proteomes" id="UP000702425">
    <property type="component" value="Unassembled WGS sequence"/>
</dbReference>
<dbReference type="EMBL" id="SRRZ01000016">
    <property type="protein sequence ID" value="NQE33555.1"/>
    <property type="molecule type" value="Genomic_DNA"/>
</dbReference>
<sequence length="370" mass="38016">MNSLFSKSTFALINLAALAVCCSTLSAKAETGNLPDIGTTATIAAQNIDQTSEPVATSAVKPDAETTASNKKIDSISWSELTEAAEPAASEPAANLQVSIATPEKSEAATSEIAGTETAPSTSIAAETEKSEETAKIADNSVKKVESTVENAKKNDRPTSIVAESNNLEVTATKEEKEVKTAQELLSNPVSTSASALTNQPKVAEKPATASEPTKKVAQGTPIRPGRATRSGPSYVGIGGNLGFGGDSALGDGSFAIISKIGLTNNFSVRPTVLFRDNLAFLIPVTYDFVSQETVEVSEDFVITAAPYAGAGVLISTGDDGNFGFLISGGVDVPLSSNFTATAGLNIGFVDGAEVGLLVGVGYTFPNIVR</sequence>
<feature type="region of interest" description="Disordered" evidence="2">
    <location>
        <begin position="103"/>
        <end position="134"/>
    </location>
</feature>
<evidence type="ECO:0000256" key="3">
    <source>
        <dbReference type="SAM" id="SignalP"/>
    </source>
</evidence>